<evidence type="ECO:0000313" key="2">
    <source>
        <dbReference type="EMBL" id="BBD79671.1"/>
    </source>
</evidence>
<gene>
    <name evidence="2" type="ORF">ALSL_1007</name>
</gene>
<sequence>MITRLQQVLLLVALAVLPLSLKAQAAPGLPEADKQAIQQYTLTEDVFNRLVAATKEAQAAGIHPQQAGDPSQIHSLDDLARQAMSSDPRIPALIAKHGFTPREFLLANIALMNAGLVVQAKSQPELAKMIDQSKVNAANVAFYEAHQAQIEALLRAGAANGGPEAGNGGQ</sequence>
<protein>
    <recommendedName>
        <fullName evidence="4">DUF4142 domain-containing protein</fullName>
    </recommendedName>
</protein>
<reference evidence="3" key="2">
    <citation type="submission" date="2018-06" db="EMBL/GenBank/DDBJ databases">
        <title>Genome sequence of Rhodanobacteraceae bacterium strain Dysh456.</title>
        <authorList>
            <person name="Fukui M."/>
        </authorList>
    </citation>
    <scope>NUCLEOTIDE SEQUENCE [LARGE SCALE GENOMIC DNA]</scope>
    <source>
        <strain evidence="3">Dysh456</strain>
    </source>
</reference>
<keyword evidence="1" id="KW-0732">Signal</keyword>
<dbReference type="KEGG" id="rbd:ALSL_1007"/>
<accession>A0A2Z6E4H4</accession>
<dbReference type="Proteomes" id="UP000270530">
    <property type="component" value="Chromosome"/>
</dbReference>
<feature type="chain" id="PRO_5016447443" description="DUF4142 domain-containing protein" evidence="1">
    <location>
        <begin position="26"/>
        <end position="170"/>
    </location>
</feature>
<dbReference type="EMBL" id="AP018560">
    <property type="protein sequence ID" value="BBD79671.1"/>
    <property type="molecule type" value="Genomic_DNA"/>
</dbReference>
<evidence type="ECO:0000313" key="3">
    <source>
        <dbReference type="Proteomes" id="UP000270530"/>
    </source>
</evidence>
<evidence type="ECO:0008006" key="4">
    <source>
        <dbReference type="Google" id="ProtNLM"/>
    </source>
</evidence>
<keyword evidence="3" id="KW-1185">Reference proteome</keyword>
<organism evidence="2 3">
    <name type="scientific">Aerosticca soli</name>
    <dbReference type="NCBI Taxonomy" id="2010829"/>
    <lineage>
        <taxon>Bacteria</taxon>
        <taxon>Pseudomonadati</taxon>
        <taxon>Pseudomonadota</taxon>
        <taxon>Gammaproteobacteria</taxon>
        <taxon>Lysobacterales</taxon>
        <taxon>Rhodanobacteraceae</taxon>
        <taxon>Aerosticca</taxon>
    </lineage>
</organism>
<feature type="signal peptide" evidence="1">
    <location>
        <begin position="1"/>
        <end position="25"/>
    </location>
</feature>
<proteinExistence type="predicted"/>
<evidence type="ECO:0000256" key="1">
    <source>
        <dbReference type="SAM" id="SignalP"/>
    </source>
</evidence>
<dbReference type="AlphaFoldDB" id="A0A2Z6E4H4"/>
<reference evidence="3" key="1">
    <citation type="submission" date="2018-04" db="EMBL/GenBank/DDBJ databases">
        <authorList>
            <person name="Watanabe M."/>
            <person name="Kojima H."/>
        </authorList>
    </citation>
    <scope>NUCLEOTIDE SEQUENCE [LARGE SCALE GENOMIC DNA]</scope>
    <source>
        <strain evidence="3">Dysh456</strain>
    </source>
</reference>
<name>A0A2Z6E4H4_9GAMM</name>